<accession>A0A2S7V7M5</accession>
<dbReference type="SUPFAM" id="SSF48230">
    <property type="entry name" value="Chondroitin AC/alginate lyase"/>
    <property type="match status" value="1"/>
</dbReference>
<sequence length="584" mass="68198">MSIRIFEAICPRLRLELSRFYKKTIWKLFPDYLYSKSSGFTDSIDTSGGGEFEFHCCDLRSKASSYLNGEFFYLMEYNLTPSESPHDWFFDYKSQYLWSNERWYKDYKIPPRVGVDVKRVWEVSRFNFLPVLALDYHQNNNISSLNGLLSYVSCFNNSNKPFTGINWYYSMDVGIRIFNLLVSMKTISNRVSGNELESIKLMISHGYYHVINNLENYRGRTNNHYLCNVLGVFSYLYVAKPTKCRLKSIKKFSLSFERELRRQFNQDGSSFEGSSYYHRLSLECVLYTYLIIYNINQEYKDIVFVSEDSKKIIYKAVVYYIELSYNGKLPMFGDNDSGVIFSLALENELINKEDRRYLPELESLIKWLGFDSENEVKYDYSPIFESMFPCKPNIDFSELNLDNITKPFLNTPLLEFSNENFIYIEGSKLIKVMNFPDAGIIVMSTSKAKLYFKYTNFMGCHSHNDLFQVSILSDSIEVEDNGTFEYSSFKRLNDINKSYLQHNGPKDKSSILVDYIDGYNITADVEMSFGAAKATIKLGDFYLSRSVFFRNEGFMVIDSSNLEIKKSTLNIGSHYQYGHVTKIK</sequence>
<dbReference type="InterPro" id="IPR008929">
    <property type="entry name" value="Chondroitin_lyas"/>
</dbReference>
<proteinExistence type="predicted"/>
<evidence type="ECO:0000313" key="2">
    <source>
        <dbReference type="Proteomes" id="UP000238707"/>
    </source>
</evidence>
<dbReference type="PANTHER" id="PTHR39210">
    <property type="entry name" value="HEPARIN-SULFATE LYASE"/>
    <property type="match status" value="1"/>
</dbReference>
<dbReference type="RefSeq" id="WP_105025731.1">
    <property type="nucleotide sequence ID" value="NZ_MSCI01000003.1"/>
</dbReference>
<gene>
    <name evidence="1" type="ORF">BTO10_21040</name>
</gene>
<evidence type="ECO:0008006" key="3">
    <source>
        <dbReference type="Google" id="ProtNLM"/>
    </source>
</evidence>
<dbReference type="PANTHER" id="PTHR39210:SF1">
    <property type="entry name" value="HEPARIN-SULFATE LYASE"/>
    <property type="match status" value="1"/>
</dbReference>
<name>A0A2S7V7M5_9VIBR</name>
<dbReference type="EMBL" id="MSCI01000003">
    <property type="protein sequence ID" value="PQJ58203.1"/>
    <property type="molecule type" value="Genomic_DNA"/>
</dbReference>
<reference evidence="1 2" key="1">
    <citation type="submission" date="2016-12" db="EMBL/GenBank/DDBJ databases">
        <title>Diversity of luminous bacteria.</title>
        <authorList>
            <person name="Yoshizawa S."/>
            <person name="Kogure K."/>
        </authorList>
    </citation>
    <scope>NUCLEOTIDE SEQUENCE [LARGE SCALE GENOMIC DNA]</scope>
    <source>
        <strain evidence="1 2">LC2-408</strain>
    </source>
</reference>
<protein>
    <recommendedName>
        <fullName evidence="3">Heparin-sulfate lyase N-terminal domain-containing protein</fullName>
    </recommendedName>
</protein>
<comment type="caution">
    <text evidence="1">The sequence shown here is derived from an EMBL/GenBank/DDBJ whole genome shotgun (WGS) entry which is preliminary data.</text>
</comment>
<keyword evidence="2" id="KW-1185">Reference proteome</keyword>
<dbReference type="Gene3D" id="1.50.10.100">
    <property type="entry name" value="Chondroitin AC/alginate lyase"/>
    <property type="match status" value="1"/>
</dbReference>
<dbReference type="AlphaFoldDB" id="A0A2S7V7M5"/>
<organism evidence="1 2">
    <name type="scientific">Vibrio chagasii</name>
    <dbReference type="NCBI Taxonomy" id="170679"/>
    <lineage>
        <taxon>Bacteria</taxon>
        <taxon>Pseudomonadati</taxon>
        <taxon>Pseudomonadota</taxon>
        <taxon>Gammaproteobacteria</taxon>
        <taxon>Vibrionales</taxon>
        <taxon>Vibrionaceae</taxon>
        <taxon>Vibrio</taxon>
    </lineage>
</organism>
<dbReference type="Proteomes" id="UP000238707">
    <property type="component" value="Unassembled WGS sequence"/>
</dbReference>
<evidence type="ECO:0000313" key="1">
    <source>
        <dbReference type="EMBL" id="PQJ58203.1"/>
    </source>
</evidence>